<dbReference type="NCBIfam" id="NF007090">
    <property type="entry name" value="PRK09544.1"/>
    <property type="match status" value="1"/>
</dbReference>
<keyword evidence="7" id="KW-1278">Translocase</keyword>
<dbReference type="InterPro" id="IPR003593">
    <property type="entry name" value="AAA+_ATPase"/>
</dbReference>
<sequence length="264" mass="29330">MATLVELQAVTVAFEGRHVLDQVSVRLERGQITTLIGPNGAGKSTLVKVITGLRKPTSGNVIRSRGLRIGYVPQKLALNTALPLTVDRFLRLAGRYREQERIEALDMVGGQHLHHSSMHALSGGEMQRVLLARALLQKPDLLVLDEPVQGVDVNGQLELYSLIQSLRDRLNCAILMVSHDLHLVMAKTDHVICLHHHVCCSGEPEAITTHPSYVALFGRQQSEQLALYQHHHNHDHDLSGSPVGPCQHDHHTHEHPKNQEKHNA</sequence>
<keyword evidence="4" id="KW-0862">Zinc</keyword>
<dbReference type="Pfam" id="PF00005">
    <property type="entry name" value="ABC_tran"/>
    <property type="match status" value="1"/>
</dbReference>
<organism evidence="12 13">
    <name type="scientific">Photobacterium ganghwense</name>
    <dbReference type="NCBI Taxonomy" id="320778"/>
    <lineage>
        <taxon>Bacteria</taxon>
        <taxon>Pseudomonadati</taxon>
        <taxon>Pseudomonadota</taxon>
        <taxon>Gammaproteobacteria</taxon>
        <taxon>Vibrionales</taxon>
        <taxon>Vibrionaceae</taxon>
        <taxon>Photobacterium</taxon>
    </lineage>
</organism>
<dbReference type="InterPro" id="IPR027417">
    <property type="entry name" value="P-loop_NTPase"/>
</dbReference>
<dbReference type="FunFam" id="3.40.50.300:FF:000392">
    <property type="entry name" value="Zinc import ATP-binding protein ZnuC"/>
    <property type="match status" value="1"/>
</dbReference>
<dbReference type="GO" id="GO:0006829">
    <property type="term" value="P:zinc ion transport"/>
    <property type="evidence" value="ECO:0007669"/>
    <property type="project" value="UniProtKB-KW"/>
</dbReference>
<keyword evidence="5" id="KW-0067">ATP-binding</keyword>
<dbReference type="InterPro" id="IPR017871">
    <property type="entry name" value="ABC_transporter-like_CS"/>
</dbReference>
<dbReference type="RefSeq" id="WP_047887753.1">
    <property type="nucleotide sequence ID" value="NZ_CP071325.1"/>
</dbReference>
<evidence type="ECO:0000313" key="13">
    <source>
        <dbReference type="Proteomes" id="UP000035909"/>
    </source>
</evidence>
<protein>
    <submittedName>
        <fullName evidence="12">Zinc ABC transporter ATPase</fullName>
    </submittedName>
</protein>
<dbReference type="CDD" id="cd03235">
    <property type="entry name" value="ABC_Metallic_Cations"/>
    <property type="match status" value="1"/>
</dbReference>
<keyword evidence="3" id="KW-0547">Nucleotide-binding</keyword>
<evidence type="ECO:0000259" key="11">
    <source>
        <dbReference type="PROSITE" id="PS50893"/>
    </source>
</evidence>
<comment type="caution">
    <text evidence="12">The sequence shown here is derived from an EMBL/GenBank/DDBJ whole genome shotgun (WGS) entry which is preliminary data.</text>
</comment>
<proteinExistence type="predicted"/>
<dbReference type="PROSITE" id="PS50893">
    <property type="entry name" value="ABC_TRANSPORTER_2"/>
    <property type="match status" value="1"/>
</dbReference>
<evidence type="ECO:0000256" key="4">
    <source>
        <dbReference type="ARBA" id="ARBA00022833"/>
    </source>
</evidence>
<dbReference type="PANTHER" id="PTHR42734:SF9">
    <property type="entry name" value="ZINC IMPORT ATP-BINDING PROTEIN ZNUC"/>
    <property type="match status" value="1"/>
</dbReference>
<gene>
    <name evidence="12" type="primary">znuC</name>
    <name evidence="12" type="ORF">ABT57_23780</name>
</gene>
<dbReference type="InterPro" id="IPR050153">
    <property type="entry name" value="Metal_Ion_Import_ABC"/>
</dbReference>
<evidence type="ECO:0000256" key="7">
    <source>
        <dbReference type="ARBA" id="ARBA00022967"/>
    </source>
</evidence>
<evidence type="ECO:0000256" key="3">
    <source>
        <dbReference type="ARBA" id="ARBA00022741"/>
    </source>
</evidence>
<dbReference type="GO" id="GO:0016887">
    <property type="term" value="F:ATP hydrolysis activity"/>
    <property type="evidence" value="ECO:0007669"/>
    <property type="project" value="InterPro"/>
</dbReference>
<evidence type="ECO:0000313" key="12">
    <source>
        <dbReference type="EMBL" id="KLV04265.1"/>
    </source>
</evidence>
<dbReference type="PATRIC" id="fig|320778.3.peg.5086"/>
<keyword evidence="6" id="KW-0864">Zinc transport</keyword>
<feature type="compositionally biased region" description="Basic and acidic residues" evidence="10">
    <location>
        <begin position="247"/>
        <end position="264"/>
    </location>
</feature>
<name>A0A0J1GX93_9GAMM</name>
<evidence type="ECO:0000256" key="5">
    <source>
        <dbReference type="ARBA" id="ARBA00022840"/>
    </source>
</evidence>
<dbReference type="EMBL" id="LDOU01000035">
    <property type="protein sequence ID" value="KLV04265.1"/>
    <property type="molecule type" value="Genomic_DNA"/>
</dbReference>
<accession>A0A0J1GX93</accession>
<dbReference type="Gene3D" id="3.40.50.300">
    <property type="entry name" value="P-loop containing nucleotide triphosphate hydrolases"/>
    <property type="match status" value="1"/>
</dbReference>
<evidence type="ECO:0000256" key="9">
    <source>
        <dbReference type="ARBA" id="ARBA00023136"/>
    </source>
</evidence>
<dbReference type="Proteomes" id="UP000035909">
    <property type="component" value="Unassembled WGS sequence"/>
</dbReference>
<dbReference type="GO" id="GO:0010043">
    <property type="term" value="P:response to zinc ion"/>
    <property type="evidence" value="ECO:0007669"/>
    <property type="project" value="TreeGrafter"/>
</dbReference>
<dbReference type="OrthoDB" id="9780942at2"/>
<reference evidence="12 13" key="1">
    <citation type="submission" date="2015-05" db="EMBL/GenBank/DDBJ databases">
        <title>Photobacterium galathea sp. nov.</title>
        <authorList>
            <person name="Machado H."/>
            <person name="Gram L."/>
        </authorList>
    </citation>
    <scope>NUCLEOTIDE SEQUENCE [LARGE SCALE GENOMIC DNA]</scope>
    <source>
        <strain evidence="12 13">DSM 22954</strain>
    </source>
</reference>
<dbReference type="InterPro" id="IPR003439">
    <property type="entry name" value="ABC_transporter-like_ATP-bd"/>
</dbReference>
<keyword evidence="1" id="KW-0813">Transport</keyword>
<evidence type="ECO:0000256" key="10">
    <source>
        <dbReference type="SAM" id="MobiDB-lite"/>
    </source>
</evidence>
<keyword evidence="13" id="KW-1185">Reference proteome</keyword>
<keyword evidence="8" id="KW-0406">Ion transport</keyword>
<keyword evidence="9" id="KW-0472">Membrane</keyword>
<evidence type="ECO:0000256" key="2">
    <source>
        <dbReference type="ARBA" id="ARBA00022475"/>
    </source>
</evidence>
<dbReference type="SMART" id="SM00382">
    <property type="entry name" value="AAA"/>
    <property type="match status" value="1"/>
</dbReference>
<feature type="region of interest" description="Disordered" evidence="10">
    <location>
        <begin position="231"/>
        <end position="264"/>
    </location>
</feature>
<keyword evidence="2" id="KW-1003">Cell membrane</keyword>
<evidence type="ECO:0000256" key="8">
    <source>
        <dbReference type="ARBA" id="ARBA00023065"/>
    </source>
</evidence>
<dbReference type="PANTHER" id="PTHR42734">
    <property type="entry name" value="METAL TRANSPORT SYSTEM ATP-BINDING PROTEIN TM_0124-RELATED"/>
    <property type="match status" value="1"/>
</dbReference>
<evidence type="ECO:0000256" key="1">
    <source>
        <dbReference type="ARBA" id="ARBA00022448"/>
    </source>
</evidence>
<dbReference type="SUPFAM" id="SSF52540">
    <property type="entry name" value="P-loop containing nucleoside triphosphate hydrolases"/>
    <property type="match status" value="1"/>
</dbReference>
<evidence type="ECO:0000256" key="6">
    <source>
        <dbReference type="ARBA" id="ARBA00022906"/>
    </source>
</evidence>
<dbReference type="GO" id="GO:0005524">
    <property type="term" value="F:ATP binding"/>
    <property type="evidence" value="ECO:0007669"/>
    <property type="project" value="UniProtKB-KW"/>
</dbReference>
<dbReference type="AlphaFoldDB" id="A0A0J1GX93"/>
<dbReference type="STRING" id="320778.ABT57_23780"/>
<feature type="domain" description="ABC transporter" evidence="11">
    <location>
        <begin position="5"/>
        <end position="220"/>
    </location>
</feature>
<dbReference type="PROSITE" id="PS00211">
    <property type="entry name" value="ABC_TRANSPORTER_1"/>
    <property type="match status" value="1"/>
</dbReference>